<dbReference type="Gene3D" id="3.40.50.1820">
    <property type="entry name" value="alpha/beta hydrolase"/>
    <property type="match status" value="1"/>
</dbReference>
<sequence length="527" mass="59831">MVRVNVSEGLLEGEVVQNEYGGTFYSFKGIPYAQPPVGNLRFKAPQPPTPWKGVRNAKSFQSKCFQYNIIYKAEDGGSEDCLYLNVNTPNIKPEKLLPVMFWIHGGAFICGCGDDEFYGPEYLLKQGVIVVTFNYRVGLLGFLCLHTEDVPGNAGMKDQVAALRWVNKNISNFGGDPENITIFGESAGGVSVSYHLLSPMSKGLFRRAIVQSGSAFCAWARAYKPRERALALARQLGCYSENDQELYDFFKNQPRESLLAISVPILFSEKVNLDFVHFSVVEEKVNKNNEIFFAGDCTSVLEGVEIIIGYTADEGWFGVSHAGDPKTKLQIAREFPETFVPKSLAVNLTVNQILELGIKIRKFYFKDIVDDFENMEQLVKFYSMKIFVHGTILFAKLCAKKNKVFLYKFSCKSERNIYKDLLGVTEWVGNKSIICHGDDLLYFFNVKAFPFNPNTYQLIKKVVTLWTNFAKYGNPTPDESQVQWKYYTEEKQDYLEIGNEFVPGTAPDEDELKFWDSIYEESGQKPY</sequence>
<dbReference type="EC" id="3.1.1.-" evidence="6"/>
<evidence type="ECO:0000313" key="8">
    <source>
        <dbReference type="EMBL" id="CAB3246733.1"/>
    </source>
</evidence>
<accession>A0A8S1AMK0</accession>
<keyword evidence="4" id="KW-1015">Disulfide bond</keyword>
<evidence type="ECO:0000259" key="7">
    <source>
        <dbReference type="Pfam" id="PF00135"/>
    </source>
</evidence>
<comment type="similarity">
    <text evidence="1 6">Belongs to the type-B carboxylesterase/lipase family.</text>
</comment>
<evidence type="ECO:0000256" key="6">
    <source>
        <dbReference type="RuleBase" id="RU361235"/>
    </source>
</evidence>
<dbReference type="InterPro" id="IPR029058">
    <property type="entry name" value="AB_hydrolase_fold"/>
</dbReference>
<gene>
    <name evidence="8" type="ORF">APLA_LOCUS11003</name>
</gene>
<dbReference type="PANTHER" id="PTHR11559">
    <property type="entry name" value="CARBOXYLESTERASE"/>
    <property type="match status" value="1"/>
</dbReference>
<dbReference type="Proteomes" id="UP000494106">
    <property type="component" value="Unassembled WGS sequence"/>
</dbReference>
<dbReference type="InterPro" id="IPR002018">
    <property type="entry name" value="CarbesteraseB"/>
</dbReference>
<dbReference type="InterPro" id="IPR050309">
    <property type="entry name" value="Type-B_Carboxylest/Lipase"/>
</dbReference>
<evidence type="ECO:0000256" key="1">
    <source>
        <dbReference type="ARBA" id="ARBA00005964"/>
    </source>
</evidence>
<evidence type="ECO:0000256" key="5">
    <source>
        <dbReference type="ARBA" id="ARBA00023180"/>
    </source>
</evidence>
<proteinExistence type="inferred from homology"/>
<keyword evidence="2" id="KW-0719">Serine esterase</keyword>
<evidence type="ECO:0000256" key="2">
    <source>
        <dbReference type="ARBA" id="ARBA00022487"/>
    </source>
</evidence>
<keyword evidence="5" id="KW-0325">Glycoprotein</keyword>
<organism evidence="8 9">
    <name type="scientific">Arctia plantaginis</name>
    <name type="common">Wood tiger moth</name>
    <name type="synonym">Phalaena plantaginis</name>
    <dbReference type="NCBI Taxonomy" id="874455"/>
    <lineage>
        <taxon>Eukaryota</taxon>
        <taxon>Metazoa</taxon>
        <taxon>Ecdysozoa</taxon>
        <taxon>Arthropoda</taxon>
        <taxon>Hexapoda</taxon>
        <taxon>Insecta</taxon>
        <taxon>Pterygota</taxon>
        <taxon>Neoptera</taxon>
        <taxon>Endopterygota</taxon>
        <taxon>Lepidoptera</taxon>
        <taxon>Glossata</taxon>
        <taxon>Ditrysia</taxon>
        <taxon>Noctuoidea</taxon>
        <taxon>Erebidae</taxon>
        <taxon>Arctiinae</taxon>
        <taxon>Arctia</taxon>
    </lineage>
</organism>
<evidence type="ECO:0000256" key="4">
    <source>
        <dbReference type="ARBA" id="ARBA00023157"/>
    </source>
</evidence>
<dbReference type="OrthoDB" id="19653at2759"/>
<comment type="caution">
    <text evidence="8">The sequence shown here is derived from an EMBL/GenBank/DDBJ whole genome shotgun (WGS) entry which is preliminary data.</text>
</comment>
<dbReference type="InterPro" id="IPR019826">
    <property type="entry name" value="Carboxylesterase_B_AS"/>
</dbReference>
<dbReference type="GO" id="GO:0052689">
    <property type="term" value="F:carboxylic ester hydrolase activity"/>
    <property type="evidence" value="ECO:0007669"/>
    <property type="project" value="UniProtKB-KW"/>
</dbReference>
<dbReference type="EMBL" id="CADEBC010000528">
    <property type="protein sequence ID" value="CAB3246733.1"/>
    <property type="molecule type" value="Genomic_DNA"/>
</dbReference>
<protein>
    <recommendedName>
        <fullName evidence="6">Carboxylic ester hydrolase</fullName>
        <ecNumber evidence="6">3.1.1.-</ecNumber>
    </recommendedName>
</protein>
<dbReference type="Pfam" id="PF00135">
    <property type="entry name" value="COesterase"/>
    <property type="match status" value="1"/>
</dbReference>
<dbReference type="PROSITE" id="PS00122">
    <property type="entry name" value="CARBOXYLESTERASE_B_1"/>
    <property type="match status" value="1"/>
</dbReference>
<reference evidence="8 9" key="1">
    <citation type="submission" date="2020-04" db="EMBL/GenBank/DDBJ databases">
        <authorList>
            <person name="Wallbank WR R."/>
            <person name="Pardo Diaz C."/>
            <person name="Kozak K."/>
            <person name="Martin S."/>
            <person name="Jiggins C."/>
            <person name="Moest M."/>
            <person name="Warren A I."/>
            <person name="Byers J.R.P. K."/>
            <person name="Montejo-Kovacevich G."/>
            <person name="Yen C E."/>
        </authorList>
    </citation>
    <scope>NUCLEOTIDE SEQUENCE [LARGE SCALE GENOMIC DNA]</scope>
</reference>
<dbReference type="SUPFAM" id="SSF53474">
    <property type="entry name" value="alpha/beta-Hydrolases"/>
    <property type="match status" value="1"/>
</dbReference>
<dbReference type="AlphaFoldDB" id="A0A8S1AMK0"/>
<feature type="domain" description="Carboxylesterase type B" evidence="7">
    <location>
        <begin position="3"/>
        <end position="515"/>
    </location>
</feature>
<evidence type="ECO:0000256" key="3">
    <source>
        <dbReference type="ARBA" id="ARBA00022801"/>
    </source>
</evidence>
<keyword evidence="9" id="KW-1185">Reference proteome</keyword>
<evidence type="ECO:0000313" key="9">
    <source>
        <dbReference type="Proteomes" id="UP000494106"/>
    </source>
</evidence>
<keyword evidence="3 6" id="KW-0378">Hydrolase</keyword>
<name>A0A8S1AMK0_ARCPL</name>